<protein>
    <submittedName>
        <fullName evidence="1">Uncharacterized protein</fullName>
    </submittedName>
</protein>
<dbReference type="EMBL" id="JN885992">
    <property type="protein sequence ID" value="AEX61968.1"/>
    <property type="molecule type" value="Genomic_DNA"/>
</dbReference>
<gene>
    <name evidence="1" type="ORF">c7_R1106</name>
</gene>
<proteinExistence type="predicted"/>
<evidence type="ECO:0000313" key="1">
    <source>
        <dbReference type="EMBL" id="AEX61968.1"/>
    </source>
</evidence>
<organism evidence="1">
    <name type="scientific">Megavirus courdo7</name>
    <dbReference type="NCBI Taxonomy" id="1128135"/>
    <lineage>
        <taxon>Viruses</taxon>
        <taxon>Varidnaviria</taxon>
        <taxon>Bamfordvirae</taxon>
        <taxon>Nucleocytoviricota</taxon>
        <taxon>Megaviricetes</taxon>
        <taxon>Imitervirales</taxon>
        <taxon>Mimiviridae</taxon>
        <taxon>Megamimivirinae</taxon>
        <taxon>Megavirus</taxon>
    </lineage>
</organism>
<reference evidence="1" key="1">
    <citation type="submission" date="2011-10" db="EMBL/GenBank/DDBJ databases">
        <title>Provirophages and transpovirons: unique mobilome of giant viruses.</title>
        <authorList>
            <person name="Desnues C."/>
            <person name="LaScola B."/>
            <person name="Yutin N."/>
            <person name="Fournous G."/>
            <person name="Koonin E."/>
            <person name="Raoult D."/>
        </authorList>
    </citation>
    <scope>NUCLEOTIDE SEQUENCE</scope>
    <source>
        <strain evidence="1">Mv13-c7</strain>
    </source>
</reference>
<accession>H2EC30</accession>
<name>H2EC30_9VIRU</name>
<sequence>MDLNHLIDKFLSEIRDIDIKINQLK</sequence>